<reference evidence="2 3" key="1">
    <citation type="submission" date="2024-04" db="EMBL/GenBank/DDBJ databases">
        <title>Draft genome sequence of Pseudoxanthomonas putridarboris WD12.</title>
        <authorList>
            <person name="Oh J."/>
        </authorList>
    </citation>
    <scope>NUCLEOTIDE SEQUENCE [LARGE SCALE GENOMIC DNA]</scope>
    <source>
        <strain evidence="2 3">WD12</strain>
    </source>
</reference>
<keyword evidence="1" id="KW-0732">Signal</keyword>
<feature type="chain" id="PRO_5045727495" evidence="1">
    <location>
        <begin position="26"/>
        <end position="213"/>
    </location>
</feature>
<dbReference type="EMBL" id="JBBWWT010000004">
    <property type="protein sequence ID" value="MEL1264894.1"/>
    <property type="molecule type" value="Genomic_DNA"/>
</dbReference>
<feature type="signal peptide" evidence="1">
    <location>
        <begin position="1"/>
        <end position="25"/>
    </location>
</feature>
<organism evidence="2 3">
    <name type="scientific">Pseudoxanthomonas putridarboris</name>
    <dbReference type="NCBI Taxonomy" id="752605"/>
    <lineage>
        <taxon>Bacteria</taxon>
        <taxon>Pseudomonadati</taxon>
        <taxon>Pseudomonadota</taxon>
        <taxon>Gammaproteobacteria</taxon>
        <taxon>Lysobacterales</taxon>
        <taxon>Lysobacteraceae</taxon>
        <taxon>Pseudoxanthomonas</taxon>
    </lineage>
</organism>
<dbReference type="Proteomes" id="UP001459204">
    <property type="component" value="Unassembled WGS sequence"/>
</dbReference>
<evidence type="ECO:0000256" key="1">
    <source>
        <dbReference type="SAM" id="SignalP"/>
    </source>
</evidence>
<evidence type="ECO:0000313" key="3">
    <source>
        <dbReference type="Proteomes" id="UP001459204"/>
    </source>
</evidence>
<keyword evidence="3" id="KW-1185">Reference proteome</keyword>
<protein>
    <submittedName>
        <fullName evidence="2">Uncharacterized protein</fullName>
    </submittedName>
</protein>
<sequence>MAIAAGLRRIVCVAVCLCATFGVQAAELAGLRILPRSDAGHSFPGWQSEGALPSSSTVPLELGDEIHGATLQLQPSRPGGQYRVRVQYETSMGLSAEGPHLDLVDWKHCVSDWQPAEASDALSFVLPEPTEEQSSCFPPYAPAELEQAVRDLGRSMGDPAMAEAWLDDLRTPSSVIGVSPFVAISKVRVRVEVLRDGKWADVATVAFMPAMGC</sequence>
<name>A0ABU9J0Y5_9GAMM</name>
<proteinExistence type="predicted"/>
<dbReference type="RefSeq" id="WP_341726076.1">
    <property type="nucleotide sequence ID" value="NZ_JBBWWT010000004.1"/>
</dbReference>
<accession>A0ABU9J0Y5</accession>
<comment type="caution">
    <text evidence="2">The sequence shown here is derived from an EMBL/GenBank/DDBJ whole genome shotgun (WGS) entry which is preliminary data.</text>
</comment>
<evidence type="ECO:0000313" key="2">
    <source>
        <dbReference type="EMBL" id="MEL1264894.1"/>
    </source>
</evidence>
<gene>
    <name evidence="2" type="ORF">AAD027_11010</name>
</gene>